<evidence type="ECO:0000313" key="8">
    <source>
        <dbReference type="Proteomes" id="UP000245133"/>
    </source>
</evidence>
<feature type="transmembrane region" description="Helical" evidence="5">
    <location>
        <begin position="305"/>
        <end position="326"/>
    </location>
</feature>
<dbReference type="InterPro" id="IPR002035">
    <property type="entry name" value="VWF_A"/>
</dbReference>
<reference evidence="7 8" key="1">
    <citation type="submission" date="2018-02" db="EMBL/GenBank/DDBJ databases">
        <title>Novel Leptospira species isolated from soil and water in Japan.</title>
        <authorList>
            <person name="Nakao R."/>
            <person name="Masuzawa T."/>
        </authorList>
    </citation>
    <scope>NUCLEOTIDE SEQUENCE [LARGE SCALE GENOMIC DNA]</scope>
    <source>
        <strain evidence="7 8">YH101</strain>
    </source>
</reference>
<dbReference type="PANTHER" id="PTHR22550">
    <property type="entry name" value="SPORE GERMINATION PROTEIN"/>
    <property type="match status" value="1"/>
</dbReference>
<evidence type="ECO:0000313" key="7">
    <source>
        <dbReference type="EMBL" id="GBF50636.1"/>
    </source>
</evidence>
<keyword evidence="3 5" id="KW-1133">Transmembrane helix</keyword>
<dbReference type="Pfam" id="PF13519">
    <property type="entry name" value="VWA_2"/>
    <property type="match status" value="1"/>
</dbReference>
<dbReference type="PROSITE" id="PS50234">
    <property type="entry name" value="VWFA"/>
    <property type="match status" value="1"/>
</dbReference>
<evidence type="ECO:0000256" key="5">
    <source>
        <dbReference type="SAM" id="Phobius"/>
    </source>
</evidence>
<gene>
    <name evidence="7" type="ORF">LPTSP4_21620</name>
</gene>
<accession>A0A2P2E1H0</accession>
<evidence type="ECO:0000256" key="3">
    <source>
        <dbReference type="ARBA" id="ARBA00022989"/>
    </source>
</evidence>
<protein>
    <submittedName>
        <fullName evidence="7">von Willebrand factor type A domain protein</fullName>
    </submittedName>
</protein>
<feature type="domain" description="VWFA" evidence="6">
    <location>
        <begin position="84"/>
        <end position="284"/>
    </location>
</feature>
<proteinExistence type="predicted"/>
<keyword evidence="1" id="KW-1003">Cell membrane</keyword>
<evidence type="ECO:0000256" key="4">
    <source>
        <dbReference type="ARBA" id="ARBA00023136"/>
    </source>
</evidence>
<dbReference type="InterPro" id="IPR050768">
    <property type="entry name" value="UPF0353/GerABKA_families"/>
</dbReference>
<dbReference type="SUPFAM" id="SSF53300">
    <property type="entry name" value="vWA-like"/>
    <property type="match status" value="1"/>
</dbReference>
<dbReference type="AlphaFoldDB" id="A0A2P2E1H0"/>
<dbReference type="PANTHER" id="PTHR22550:SF5">
    <property type="entry name" value="LEUCINE ZIPPER PROTEIN 4"/>
    <property type="match status" value="1"/>
</dbReference>
<dbReference type="InterPro" id="IPR036465">
    <property type="entry name" value="vWFA_dom_sf"/>
</dbReference>
<dbReference type="EMBL" id="BFBB01000005">
    <property type="protein sequence ID" value="GBF50636.1"/>
    <property type="molecule type" value="Genomic_DNA"/>
</dbReference>
<evidence type="ECO:0000256" key="1">
    <source>
        <dbReference type="ARBA" id="ARBA00022475"/>
    </source>
</evidence>
<dbReference type="Gene3D" id="3.40.50.410">
    <property type="entry name" value="von Willebrand factor, type A domain"/>
    <property type="match status" value="1"/>
</dbReference>
<evidence type="ECO:0000259" key="6">
    <source>
        <dbReference type="PROSITE" id="PS50234"/>
    </source>
</evidence>
<keyword evidence="2 5" id="KW-0812">Transmembrane</keyword>
<dbReference type="OrthoDB" id="9807628at2"/>
<name>A0A2P2E1H0_9LEPT</name>
<dbReference type="SMART" id="SM00327">
    <property type="entry name" value="VWA"/>
    <property type="match status" value="1"/>
</dbReference>
<evidence type="ECO:0000256" key="2">
    <source>
        <dbReference type="ARBA" id="ARBA00022692"/>
    </source>
</evidence>
<keyword evidence="4 5" id="KW-0472">Membrane</keyword>
<comment type="caution">
    <text evidence="7">The sequence shown here is derived from an EMBL/GenBank/DDBJ whole genome shotgun (WGS) entry which is preliminary data.</text>
</comment>
<dbReference type="Proteomes" id="UP000245133">
    <property type="component" value="Unassembled WGS sequence"/>
</dbReference>
<organism evidence="7 8">
    <name type="scientific">Leptospira ryugenii</name>
    <dbReference type="NCBI Taxonomy" id="1917863"/>
    <lineage>
        <taxon>Bacteria</taxon>
        <taxon>Pseudomonadati</taxon>
        <taxon>Spirochaetota</taxon>
        <taxon>Spirochaetia</taxon>
        <taxon>Leptospirales</taxon>
        <taxon>Leptospiraceae</taxon>
        <taxon>Leptospira</taxon>
    </lineage>
</organism>
<keyword evidence="8" id="KW-1185">Reference proteome</keyword>
<sequence>MIGFDAPYFLLALALLYWIYKRGFSTLLLPFSPISWLGDGKVNRSWKLSCVRYSEFIFYGSLVLGLSEPYISVKRDSIKTEGIDLSITLDLSASMQAADFKPNRLEAMKTLVNEYLEDTRGNRTCVVVFSGQVYLHYPFSFNKNALQKAISSIHFQTFEHNRAGGTHIGDAILFSQEELSRLKAEGREQAIVLITDGENTGGLDPILAAKLALENGIHLYIIGMASADLIPVFEPDGDPYIGSDGKQLVTSLKDESLQAIADAAGGMYYRAKEGQSLKSILSEINALEKKPLEVSQVKEKISLNLVVTFIIFFSFCCYYLGASFWIRRPVR</sequence>
<dbReference type="RefSeq" id="WP_108976543.1">
    <property type="nucleotide sequence ID" value="NZ_BFBB01000005.1"/>
</dbReference>